<dbReference type="PANTHER" id="PTHR47537">
    <property type="entry name" value="CUBILIN"/>
    <property type="match status" value="1"/>
</dbReference>
<protein>
    <recommendedName>
        <fullName evidence="3">CUB domain-containing protein</fullName>
    </recommendedName>
</protein>
<proteinExistence type="predicted"/>
<dbReference type="AlphaFoldDB" id="A0A4C1ZP66"/>
<dbReference type="Gene3D" id="2.60.120.290">
    <property type="entry name" value="Spermadhesin, CUB domain"/>
    <property type="match status" value="1"/>
</dbReference>
<keyword evidence="2" id="KW-1185">Reference proteome</keyword>
<gene>
    <name evidence="1" type="ORF">EVAR_65742_1</name>
</gene>
<dbReference type="EMBL" id="BGZK01002018">
    <property type="protein sequence ID" value="GBP89680.1"/>
    <property type="molecule type" value="Genomic_DNA"/>
</dbReference>
<evidence type="ECO:0000313" key="1">
    <source>
        <dbReference type="EMBL" id="GBP89680.1"/>
    </source>
</evidence>
<comment type="caution">
    <text evidence="1">The sequence shown here is derived from an EMBL/GenBank/DDBJ whole genome shotgun (WGS) entry which is preliminary data.</text>
</comment>
<dbReference type="PANTHER" id="PTHR47537:SF3">
    <property type="entry name" value="CUB DOMAIN-CONTAINING PROTEIN"/>
    <property type="match status" value="1"/>
</dbReference>
<dbReference type="Proteomes" id="UP000299102">
    <property type="component" value="Unassembled WGS sequence"/>
</dbReference>
<organism evidence="1 2">
    <name type="scientific">Eumeta variegata</name>
    <name type="common">Bagworm moth</name>
    <name type="synonym">Eumeta japonica</name>
    <dbReference type="NCBI Taxonomy" id="151549"/>
    <lineage>
        <taxon>Eukaryota</taxon>
        <taxon>Metazoa</taxon>
        <taxon>Ecdysozoa</taxon>
        <taxon>Arthropoda</taxon>
        <taxon>Hexapoda</taxon>
        <taxon>Insecta</taxon>
        <taxon>Pterygota</taxon>
        <taxon>Neoptera</taxon>
        <taxon>Endopterygota</taxon>
        <taxon>Lepidoptera</taxon>
        <taxon>Glossata</taxon>
        <taxon>Ditrysia</taxon>
        <taxon>Tineoidea</taxon>
        <taxon>Psychidae</taxon>
        <taxon>Oiketicinae</taxon>
        <taxon>Eumeta</taxon>
    </lineage>
</organism>
<dbReference type="GO" id="GO:0005886">
    <property type="term" value="C:plasma membrane"/>
    <property type="evidence" value="ECO:0007669"/>
    <property type="project" value="TreeGrafter"/>
</dbReference>
<accession>A0A4C1ZP66</accession>
<reference evidence="1 2" key="1">
    <citation type="journal article" date="2019" name="Commun. Biol.">
        <title>The bagworm genome reveals a unique fibroin gene that provides high tensile strength.</title>
        <authorList>
            <person name="Kono N."/>
            <person name="Nakamura H."/>
            <person name="Ohtoshi R."/>
            <person name="Tomita M."/>
            <person name="Numata K."/>
            <person name="Arakawa K."/>
        </authorList>
    </citation>
    <scope>NUCLEOTIDE SEQUENCE [LARGE SCALE GENOMIC DNA]</scope>
</reference>
<evidence type="ECO:0000313" key="2">
    <source>
        <dbReference type="Proteomes" id="UP000299102"/>
    </source>
</evidence>
<dbReference type="InterPro" id="IPR053207">
    <property type="entry name" value="Non-NMDA_GluR_Accessory"/>
</dbReference>
<evidence type="ECO:0008006" key="3">
    <source>
        <dbReference type="Google" id="ProtNLM"/>
    </source>
</evidence>
<name>A0A4C1ZP66_EUMVA</name>
<dbReference type="InterPro" id="IPR035914">
    <property type="entry name" value="Sperma_CUB_dom_sf"/>
</dbReference>
<sequence>MSRHNRYRDSVYVHAELKVKDNCDWLYQDVSCRGPGACVLASPGHPGLYPPHRRCRYLLATNSVHTRVKIVFSSILLPRKKYVKSSVPDISTTWMTSVVGSRRPALGQNGEINVQALKLKEKVFNPIPESPNSVTELRRSTGDFNKMNELAARTRFLHEVPAAKLAFVVFAMNAPEQTPKSTRRGAIKLSRNGTALLWLISFTQRAVRHLFAVNHCETDYLTLRAGSSPSAPLLASLCEEKTATLEYPGPNLSLEFNSGPLLPPYDYNGFLARLEFIERAEPSAPAPTAAAAPPLAALTHHHNHDKLLESNAVSHDAGASVGAFGGGAGGRVGCGAKVRGYGAGGARSGHFDTRTAHWRGAVRHTSHGRAHGRRSSLVVQL</sequence>
<dbReference type="OrthoDB" id="10063988at2759"/>
<dbReference type="SUPFAM" id="SSF49854">
    <property type="entry name" value="Spermadhesin, CUB domain"/>
    <property type="match status" value="1"/>
</dbReference>
<dbReference type="STRING" id="151549.A0A4C1ZP66"/>